<keyword evidence="2" id="KW-1185">Reference proteome</keyword>
<organism evidence="1 2">
    <name type="scientific">Lactuca saligna</name>
    <name type="common">Willowleaf lettuce</name>
    <dbReference type="NCBI Taxonomy" id="75948"/>
    <lineage>
        <taxon>Eukaryota</taxon>
        <taxon>Viridiplantae</taxon>
        <taxon>Streptophyta</taxon>
        <taxon>Embryophyta</taxon>
        <taxon>Tracheophyta</taxon>
        <taxon>Spermatophyta</taxon>
        <taxon>Magnoliopsida</taxon>
        <taxon>eudicotyledons</taxon>
        <taxon>Gunneridae</taxon>
        <taxon>Pentapetalae</taxon>
        <taxon>asterids</taxon>
        <taxon>campanulids</taxon>
        <taxon>Asterales</taxon>
        <taxon>Asteraceae</taxon>
        <taxon>Cichorioideae</taxon>
        <taxon>Cichorieae</taxon>
        <taxon>Lactucinae</taxon>
        <taxon>Lactuca</taxon>
    </lineage>
</organism>
<dbReference type="AlphaFoldDB" id="A0AA35ZJ07"/>
<accession>A0AA35ZJ07</accession>
<name>A0AA35ZJ07_LACSI</name>
<evidence type="ECO:0000313" key="1">
    <source>
        <dbReference type="EMBL" id="CAI9293088.1"/>
    </source>
</evidence>
<dbReference type="EMBL" id="OX465083">
    <property type="protein sequence ID" value="CAI9293088.1"/>
    <property type="molecule type" value="Genomic_DNA"/>
</dbReference>
<protein>
    <submittedName>
        <fullName evidence="1">Uncharacterized protein</fullName>
    </submittedName>
</protein>
<sequence>MSTPSVISVLLREEFVVPLPTRSNLNLNRIQTPKKKVCIQHIFCPSISIVVPSKFATHHLPLPHLAVATPLRRLPSSFSIQQSMSLIKGNPKATSLKTVSLLLPELCAELFDGNSAYGNLSYATSQIPSGDGSSSFHVAPLNLMDAPSINIDVDDYFSNHTGEHFT</sequence>
<gene>
    <name evidence="1" type="ORF">LSALG_LOCUS32120</name>
</gene>
<proteinExistence type="predicted"/>
<reference evidence="1" key="1">
    <citation type="submission" date="2023-04" db="EMBL/GenBank/DDBJ databases">
        <authorList>
            <person name="Vijverberg K."/>
            <person name="Xiong W."/>
            <person name="Schranz E."/>
        </authorList>
    </citation>
    <scope>NUCLEOTIDE SEQUENCE</scope>
</reference>
<evidence type="ECO:0000313" key="2">
    <source>
        <dbReference type="Proteomes" id="UP001177003"/>
    </source>
</evidence>
<dbReference type="Proteomes" id="UP001177003">
    <property type="component" value="Chromosome 7"/>
</dbReference>